<comment type="subcellular location">
    <subcellularLocation>
        <location evidence="2">Membrane</location>
    </subcellularLocation>
</comment>
<dbReference type="GO" id="GO:0046872">
    <property type="term" value="F:metal ion binding"/>
    <property type="evidence" value="ECO:0007669"/>
    <property type="project" value="UniProtKB-KW"/>
</dbReference>
<organism evidence="14 15">
    <name type="scientific">Diacronema lutheri</name>
    <name type="common">Unicellular marine alga</name>
    <name type="synonym">Monochrysis lutheri</name>
    <dbReference type="NCBI Taxonomy" id="2081491"/>
    <lineage>
        <taxon>Eukaryota</taxon>
        <taxon>Haptista</taxon>
        <taxon>Haptophyta</taxon>
        <taxon>Pavlovophyceae</taxon>
        <taxon>Pavlovales</taxon>
        <taxon>Pavlovaceae</taxon>
        <taxon>Diacronema</taxon>
    </lineage>
</organism>
<evidence type="ECO:0000256" key="6">
    <source>
        <dbReference type="ARBA" id="ARBA00022692"/>
    </source>
</evidence>
<comment type="caution">
    <text evidence="14">The sequence shown here is derived from an EMBL/GenBank/DDBJ whole genome shotgun (WGS) entry which is preliminary data.</text>
</comment>
<keyword evidence="11" id="KW-0408">Iron</keyword>
<protein>
    <recommendedName>
        <fullName evidence="16">Ubiquinol oxidase</fullName>
    </recommendedName>
</protein>
<dbReference type="Proteomes" id="UP000751190">
    <property type="component" value="Unassembled WGS sequence"/>
</dbReference>
<dbReference type="GO" id="GO:0005739">
    <property type="term" value="C:mitochondrion"/>
    <property type="evidence" value="ECO:0007669"/>
    <property type="project" value="TreeGrafter"/>
</dbReference>
<keyword evidence="7" id="KW-0479">Metal-binding</keyword>
<evidence type="ECO:0000256" key="13">
    <source>
        <dbReference type="SAM" id="SignalP"/>
    </source>
</evidence>
<evidence type="ECO:0000313" key="14">
    <source>
        <dbReference type="EMBL" id="KAG8457999.1"/>
    </source>
</evidence>
<feature type="chain" id="PRO_5035320810" description="Ubiquinol oxidase" evidence="13">
    <location>
        <begin position="19"/>
        <end position="437"/>
    </location>
</feature>
<dbReference type="EMBL" id="JAGTXO010000059">
    <property type="protein sequence ID" value="KAG8457999.1"/>
    <property type="molecule type" value="Genomic_DNA"/>
</dbReference>
<keyword evidence="9" id="KW-1133">Transmembrane helix</keyword>
<dbReference type="GO" id="GO:0016020">
    <property type="term" value="C:membrane"/>
    <property type="evidence" value="ECO:0007669"/>
    <property type="project" value="UniProtKB-SubCell"/>
</dbReference>
<evidence type="ECO:0000256" key="2">
    <source>
        <dbReference type="ARBA" id="ARBA00004370"/>
    </source>
</evidence>
<keyword evidence="6" id="KW-0812">Transmembrane</keyword>
<dbReference type="PANTHER" id="PTHR31803">
    <property type="entry name" value="ALTERNATIVE OXIDASE"/>
    <property type="match status" value="1"/>
</dbReference>
<evidence type="ECO:0000256" key="11">
    <source>
        <dbReference type="ARBA" id="ARBA00023004"/>
    </source>
</evidence>
<gene>
    <name evidence="14" type="ORF">KFE25_012670</name>
</gene>
<dbReference type="PANTHER" id="PTHR31803:SF19">
    <property type="entry name" value="UBIQUINOL OXIDASE"/>
    <property type="match status" value="1"/>
</dbReference>
<evidence type="ECO:0000256" key="1">
    <source>
        <dbReference type="ARBA" id="ARBA00001962"/>
    </source>
</evidence>
<dbReference type="AlphaFoldDB" id="A0A8J5XA22"/>
<evidence type="ECO:0000256" key="9">
    <source>
        <dbReference type="ARBA" id="ARBA00022989"/>
    </source>
</evidence>
<keyword evidence="13" id="KW-0732">Signal</keyword>
<proteinExistence type="inferred from homology"/>
<evidence type="ECO:0000313" key="15">
    <source>
        <dbReference type="Proteomes" id="UP000751190"/>
    </source>
</evidence>
<keyword evidence="4" id="KW-0813">Transport</keyword>
<dbReference type="GO" id="GO:0010230">
    <property type="term" value="P:alternative respiration"/>
    <property type="evidence" value="ECO:0007669"/>
    <property type="project" value="TreeGrafter"/>
</dbReference>
<dbReference type="InterPro" id="IPR038659">
    <property type="entry name" value="AOX_sf"/>
</dbReference>
<evidence type="ECO:0000256" key="8">
    <source>
        <dbReference type="ARBA" id="ARBA00022982"/>
    </source>
</evidence>
<dbReference type="InterPro" id="IPR002680">
    <property type="entry name" value="AOX"/>
</dbReference>
<sequence length="437" mass="47856">MSALLSAMLLLAPTGTGRAPVGAQVRLGRSPRSLIVARAFGADGCSEAGAATPAGARDARSPLGADAERIEREVYLHPEDMPYREGTRPESALALGLANFRRQGRTLLEQSVRATAALLGRPDPALSAKPPGCLALTLSNEEVAAAERRREEAGSGIPAHPVARALYDVGCAFLDRFFDGRPIERFWFLETIARVPYFAYVSMLHLYETFGWWRAPGLRQVHSAEEWNELHHLLIMEALGGDARWSDRFLGYHAAVVYYWLLIPTYLFSPAVAYQFMELLEAHAVDTYSTFVRLNRKALAALPPPSVARSYYLDGDLYLFDDFQQRLPGSRRPPCGTLLDVFVNICEDEGEHVKTMRACQDYAQLGTVVTSPHLPPPRSQSVAAADGSFGGGARLAAEWQPEPSAADVAAAKERREAWARWSAQVRTEMAGGSDGVV</sequence>
<evidence type="ECO:0000256" key="3">
    <source>
        <dbReference type="ARBA" id="ARBA00008388"/>
    </source>
</evidence>
<dbReference type="GO" id="GO:0009916">
    <property type="term" value="F:alternative oxidase activity"/>
    <property type="evidence" value="ECO:0007669"/>
    <property type="project" value="InterPro"/>
</dbReference>
<comment type="cofactor">
    <cofactor evidence="1">
        <name>Fe cation</name>
        <dbReference type="ChEBI" id="CHEBI:24875"/>
    </cofactor>
</comment>
<dbReference type="OrthoDB" id="430846at2759"/>
<evidence type="ECO:0008006" key="16">
    <source>
        <dbReference type="Google" id="ProtNLM"/>
    </source>
</evidence>
<dbReference type="OMA" id="FVNICED"/>
<dbReference type="Gene3D" id="1.20.1260.140">
    <property type="entry name" value="Alternative oxidase"/>
    <property type="match status" value="1"/>
</dbReference>
<evidence type="ECO:0000256" key="7">
    <source>
        <dbReference type="ARBA" id="ARBA00022723"/>
    </source>
</evidence>
<keyword evidence="8" id="KW-0249">Electron transport</keyword>
<keyword evidence="12" id="KW-0472">Membrane</keyword>
<keyword evidence="10" id="KW-0560">Oxidoreductase</keyword>
<accession>A0A8J5XA22</accession>
<comment type="similarity">
    <text evidence="3">Belongs to the alternative oxidase family.</text>
</comment>
<evidence type="ECO:0000256" key="10">
    <source>
        <dbReference type="ARBA" id="ARBA00023002"/>
    </source>
</evidence>
<evidence type="ECO:0000256" key="12">
    <source>
        <dbReference type="ARBA" id="ARBA00023136"/>
    </source>
</evidence>
<keyword evidence="15" id="KW-1185">Reference proteome</keyword>
<evidence type="ECO:0000256" key="5">
    <source>
        <dbReference type="ARBA" id="ARBA00022660"/>
    </source>
</evidence>
<name>A0A8J5XA22_DIALT</name>
<keyword evidence="5" id="KW-0679">Respiratory chain</keyword>
<dbReference type="Pfam" id="PF01786">
    <property type="entry name" value="AOX"/>
    <property type="match status" value="1"/>
</dbReference>
<reference evidence="14" key="1">
    <citation type="submission" date="2021-05" db="EMBL/GenBank/DDBJ databases">
        <title>The genome of the haptophyte Pavlova lutheri (Diacronema luteri, Pavlovales) - a model for lipid biosynthesis in eukaryotic algae.</title>
        <authorList>
            <person name="Hulatt C.J."/>
            <person name="Posewitz M.C."/>
        </authorList>
    </citation>
    <scope>NUCLEOTIDE SEQUENCE</scope>
    <source>
        <strain evidence="14">NIVA-4/92</strain>
    </source>
</reference>
<feature type="signal peptide" evidence="13">
    <location>
        <begin position="1"/>
        <end position="18"/>
    </location>
</feature>
<evidence type="ECO:0000256" key="4">
    <source>
        <dbReference type="ARBA" id="ARBA00022448"/>
    </source>
</evidence>